<feature type="compositionally biased region" description="Low complexity" evidence="1">
    <location>
        <begin position="18"/>
        <end position="27"/>
    </location>
</feature>
<accession>A0A3P7LNQ2</accession>
<keyword evidence="3" id="KW-1185">Reference proteome</keyword>
<dbReference type="OrthoDB" id="6250383at2759"/>
<organism evidence="2 3">
    <name type="scientific">Dibothriocephalus latus</name>
    <name type="common">Fish tapeworm</name>
    <name type="synonym">Diphyllobothrium latum</name>
    <dbReference type="NCBI Taxonomy" id="60516"/>
    <lineage>
        <taxon>Eukaryota</taxon>
        <taxon>Metazoa</taxon>
        <taxon>Spiralia</taxon>
        <taxon>Lophotrochozoa</taxon>
        <taxon>Platyhelminthes</taxon>
        <taxon>Cestoda</taxon>
        <taxon>Eucestoda</taxon>
        <taxon>Diphyllobothriidea</taxon>
        <taxon>Diphyllobothriidae</taxon>
        <taxon>Dibothriocephalus</taxon>
    </lineage>
</organism>
<feature type="region of interest" description="Disordered" evidence="1">
    <location>
        <begin position="372"/>
        <end position="447"/>
    </location>
</feature>
<feature type="compositionally biased region" description="Polar residues" evidence="1">
    <location>
        <begin position="322"/>
        <end position="334"/>
    </location>
</feature>
<feature type="compositionally biased region" description="Low complexity" evidence="1">
    <location>
        <begin position="372"/>
        <end position="394"/>
    </location>
</feature>
<feature type="region of interest" description="Disordered" evidence="1">
    <location>
        <begin position="322"/>
        <end position="343"/>
    </location>
</feature>
<proteinExistence type="predicted"/>
<evidence type="ECO:0000256" key="1">
    <source>
        <dbReference type="SAM" id="MobiDB-lite"/>
    </source>
</evidence>
<evidence type="ECO:0000313" key="3">
    <source>
        <dbReference type="Proteomes" id="UP000281553"/>
    </source>
</evidence>
<feature type="region of interest" description="Disordered" evidence="1">
    <location>
        <begin position="1"/>
        <end position="27"/>
    </location>
</feature>
<dbReference type="Proteomes" id="UP000281553">
    <property type="component" value="Unassembled WGS sequence"/>
</dbReference>
<feature type="compositionally biased region" description="Basic residues" evidence="1">
    <location>
        <begin position="417"/>
        <end position="427"/>
    </location>
</feature>
<evidence type="ECO:0000313" key="2">
    <source>
        <dbReference type="EMBL" id="VDN12573.1"/>
    </source>
</evidence>
<dbReference type="EMBL" id="UYRU01054214">
    <property type="protein sequence ID" value="VDN12573.1"/>
    <property type="molecule type" value="Genomic_DNA"/>
</dbReference>
<dbReference type="AlphaFoldDB" id="A0A3P7LNQ2"/>
<feature type="region of interest" description="Disordered" evidence="1">
    <location>
        <begin position="177"/>
        <end position="207"/>
    </location>
</feature>
<gene>
    <name evidence="2" type="ORF">DILT_LOCUS8404</name>
</gene>
<sequence length="487" mass="53036">MPVYDALSTALNDEEPPSQYANSNQNNASDFQDHIRDFYQKLKPQIPDDPTKNLQPDDMFAFSQFLRTLETIFLTAQDATDSASVQELFRSSKLLDPLHTNVVFDEGKMAYTEGDILPGPRLDYDLEEDRLEEYQKKLGTLPYAEDFVVFADNNLRSIQLFNLGELTIVTIERSAPGSVNTKEPLSGGLETGEPQKKSRNKTQVSVGTRARDLVRTAVKNVVSELSDPELANTLERALSEEAALASNAQCAIRKALENVSLKLDNPVLTEQLERAISTELSEGNGTDPNPSLQSDIGDTASTEVCQTHVPVQEINQGTAVNSLGSQTTRSSCPSKGSGARMMQVPKSKETNFNKLTPLTNCTLPMMQPLSCTGISSGDTGTAAGGSPASGTSSTLEQRASPPTIATFKGSAPPPLQGRRRRFTKKMPKPSPEDSDDEESDTVQPIPCLQRSRAVVDTSVFQIRRASSCSRTVYRRSLESSASTVNAF</sequence>
<reference evidence="2 3" key="1">
    <citation type="submission" date="2018-11" db="EMBL/GenBank/DDBJ databases">
        <authorList>
            <consortium name="Pathogen Informatics"/>
        </authorList>
    </citation>
    <scope>NUCLEOTIDE SEQUENCE [LARGE SCALE GENOMIC DNA]</scope>
</reference>
<name>A0A3P7LNQ2_DIBLA</name>
<protein>
    <submittedName>
        <fullName evidence="2">Uncharacterized protein</fullName>
    </submittedName>
</protein>